<dbReference type="RefSeq" id="WP_090944551.1">
    <property type="nucleotide sequence ID" value="NZ_FOTS01000093.1"/>
</dbReference>
<dbReference type="Proteomes" id="UP000199520">
    <property type="component" value="Unassembled WGS sequence"/>
</dbReference>
<dbReference type="Gene3D" id="3.40.1080.10">
    <property type="entry name" value="Glutaconate Coenzyme A-transferase"/>
    <property type="match status" value="2"/>
</dbReference>
<gene>
    <name evidence="5" type="ORF">SAMN04490355_10932</name>
</gene>
<dbReference type="GO" id="GO:0008410">
    <property type="term" value="F:CoA-transferase activity"/>
    <property type="evidence" value="ECO:0007669"/>
    <property type="project" value="InterPro"/>
</dbReference>
<organism evidence="5 6">
    <name type="scientific">Pelosinus propionicus DSM 13327</name>
    <dbReference type="NCBI Taxonomy" id="1123291"/>
    <lineage>
        <taxon>Bacteria</taxon>
        <taxon>Bacillati</taxon>
        <taxon>Bacillota</taxon>
        <taxon>Negativicutes</taxon>
        <taxon>Selenomonadales</taxon>
        <taxon>Sporomusaceae</taxon>
        <taxon>Pelosinus</taxon>
    </lineage>
</organism>
<dbReference type="GO" id="GO:0046952">
    <property type="term" value="P:ketone body catabolic process"/>
    <property type="evidence" value="ECO:0007669"/>
    <property type="project" value="InterPro"/>
</dbReference>
<name>A0A1I4QBB3_9FIRM</name>
<dbReference type="InterPro" id="IPR014388">
    <property type="entry name" value="3-oxoacid_CoA-transferase"/>
</dbReference>
<evidence type="ECO:0000256" key="3">
    <source>
        <dbReference type="PIRNR" id="PIRNR000858"/>
    </source>
</evidence>
<proteinExistence type="inferred from homology"/>
<evidence type="ECO:0000256" key="4">
    <source>
        <dbReference type="PIRSR" id="PIRSR000858-1"/>
    </source>
</evidence>
<evidence type="ECO:0000256" key="2">
    <source>
        <dbReference type="ARBA" id="ARBA00022679"/>
    </source>
</evidence>
<dbReference type="PIRSF" id="PIRSF000858">
    <property type="entry name" value="SCOT-t"/>
    <property type="match status" value="1"/>
</dbReference>
<dbReference type="SUPFAM" id="SSF100950">
    <property type="entry name" value="NagB/RpiA/CoA transferase-like"/>
    <property type="match status" value="2"/>
</dbReference>
<keyword evidence="2 3" id="KW-0808">Transferase</keyword>
<dbReference type="InterPro" id="IPR004165">
    <property type="entry name" value="CoA_trans_fam_I"/>
</dbReference>
<evidence type="ECO:0000313" key="6">
    <source>
        <dbReference type="Proteomes" id="UP000199520"/>
    </source>
</evidence>
<feature type="active site" description="5-glutamyl coenzyme A thioester intermediate" evidence="4">
    <location>
        <position position="323"/>
    </location>
</feature>
<dbReference type="Pfam" id="PF01144">
    <property type="entry name" value="CoA_trans"/>
    <property type="match status" value="1"/>
</dbReference>
<evidence type="ECO:0000256" key="1">
    <source>
        <dbReference type="ARBA" id="ARBA00007154"/>
    </source>
</evidence>
<dbReference type="STRING" id="1123291.SAMN04490355_10932"/>
<evidence type="ECO:0000313" key="5">
    <source>
        <dbReference type="EMBL" id="SFM37382.1"/>
    </source>
</evidence>
<comment type="similarity">
    <text evidence="1 3">Belongs to the 3-oxoacid CoA-transferase family.</text>
</comment>
<reference evidence="6" key="1">
    <citation type="submission" date="2016-10" db="EMBL/GenBank/DDBJ databases">
        <authorList>
            <person name="Varghese N."/>
            <person name="Submissions S."/>
        </authorList>
    </citation>
    <scope>NUCLEOTIDE SEQUENCE [LARGE SCALE GENOMIC DNA]</scope>
    <source>
        <strain evidence="6">DSM 13327</strain>
    </source>
</reference>
<sequence length="526" mass="57248">MIKMITSAQAANLIEDAATIATSGFVGSANPEALTTALEERFLRDGRPCNLTLVYCAGQGDGKDCGANHFGHEKMVKRVVGGHFKTAPKLSQLAVDEKIEAYNFPQGTLTQWFRNVAGKKPGVITKVGLNTFVDPRIEGGKINKKTTQDLVEVIELGNEEWLWYKPFPIDVAFIRGTTADENGNISIEKECVSLELLSIAQAARNSGGIVIVQVERIVKSGSLHPMNVKVPGIVVDYIVVAEQANHKQTFSEIYNPAYSGEMNVSMLSDNCTMPLDERKVIARRAAMELIPNAIVNLGIGVPEGVAIVANEEGLGDMMTLTVEAGPVGGIPAGNLNFGASSNPEAILDQPYQFDFYDGGGLDLAFLGLAETDKHGNINVSKFKGCVAGCGGFINITQNTKEVIFLGTFMAGGLKVEVADGKLHIITEGRNKKFLDHVEQITFSGKYARENKQQILYITERAVFRLTPGGMVLIEIAPGIDLEKDILAHMDFEPIIDRDLKTMDLRIFREEKMGLGKILNKRDQICS</sequence>
<keyword evidence="6" id="KW-1185">Reference proteome</keyword>
<protein>
    <submittedName>
        <fullName evidence="5">Propionate CoA-transferase</fullName>
    </submittedName>
</protein>
<dbReference type="PANTHER" id="PTHR43293">
    <property type="entry name" value="ACETATE COA-TRANSFERASE YDIF"/>
    <property type="match status" value="1"/>
</dbReference>
<dbReference type="InterPro" id="IPR037171">
    <property type="entry name" value="NagB/RpiA_transferase-like"/>
</dbReference>
<dbReference type="EMBL" id="FOTS01000093">
    <property type="protein sequence ID" value="SFM37382.1"/>
    <property type="molecule type" value="Genomic_DNA"/>
</dbReference>
<dbReference type="SMART" id="SM00882">
    <property type="entry name" value="CoA_trans"/>
    <property type="match status" value="2"/>
</dbReference>
<dbReference type="OrthoDB" id="9805230at2"/>
<dbReference type="AlphaFoldDB" id="A0A1I4QBB3"/>
<accession>A0A1I4QBB3</accession>
<dbReference type="PANTHER" id="PTHR43293:SF1">
    <property type="entry name" value="ACETATE COA-TRANSFERASE YDIF"/>
    <property type="match status" value="1"/>
</dbReference>